<name>A0A2W5B7C6_9CORY</name>
<evidence type="ECO:0000313" key="2">
    <source>
        <dbReference type="EMBL" id="PZP00500.1"/>
    </source>
</evidence>
<comment type="caution">
    <text evidence="2">The sequence shown here is derived from an EMBL/GenBank/DDBJ whole genome shotgun (WGS) entry which is preliminary data.</text>
</comment>
<dbReference type="EMBL" id="QFNY01000126">
    <property type="protein sequence ID" value="PZP00500.1"/>
    <property type="molecule type" value="Genomic_DNA"/>
</dbReference>
<sequence>MRPVNHRLWLFITWLVSSLVVIPFALLIKLLTKNGGWLWLLLGLGAFIPVAFWVALSTLPFLIRRGFVFRPHLGYLFCALSFLGFLVFITSMPDAGDMPTTFYPPWCGPDTCGAFVNVGLAVSVVSHLGWVVCCVMWAVQSRRVPKTPESWDNAA</sequence>
<accession>A0A2W5B7C6</accession>
<keyword evidence="1" id="KW-0812">Transmembrane</keyword>
<feature type="transmembrane region" description="Helical" evidence="1">
    <location>
        <begin position="73"/>
        <end position="93"/>
    </location>
</feature>
<evidence type="ECO:0000256" key="1">
    <source>
        <dbReference type="SAM" id="Phobius"/>
    </source>
</evidence>
<reference evidence="2 3" key="1">
    <citation type="submission" date="2017-11" db="EMBL/GenBank/DDBJ databases">
        <title>Infants hospitalized years apart are colonized by the same room-sourced microbial strains.</title>
        <authorList>
            <person name="Brooks B."/>
            <person name="Olm M.R."/>
            <person name="Firek B.A."/>
            <person name="Baker R."/>
            <person name="Thomas B.C."/>
            <person name="Morowitz M.J."/>
            <person name="Banfield J.F."/>
        </authorList>
    </citation>
    <scope>NUCLEOTIDE SEQUENCE [LARGE SCALE GENOMIC DNA]</scope>
    <source>
        <strain evidence="2">S2_012_000_R3_87</strain>
    </source>
</reference>
<feature type="transmembrane region" description="Helical" evidence="1">
    <location>
        <begin position="7"/>
        <end position="31"/>
    </location>
</feature>
<protein>
    <submittedName>
        <fullName evidence="2">Uncharacterized protein</fullName>
    </submittedName>
</protein>
<feature type="transmembrane region" description="Helical" evidence="1">
    <location>
        <begin position="37"/>
        <end position="61"/>
    </location>
</feature>
<evidence type="ECO:0000313" key="3">
    <source>
        <dbReference type="Proteomes" id="UP000249451"/>
    </source>
</evidence>
<gene>
    <name evidence="2" type="ORF">DI609_06235</name>
</gene>
<organism evidence="2 3">
    <name type="scientific">Corynebacterium urealyticum</name>
    <dbReference type="NCBI Taxonomy" id="43771"/>
    <lineage>
        <taxon>Bacteria</taxon>
        <taxon>Bacillati</taxon>
        <taxon>Actinomycetota</taxon>
        <taxon>Actinomycetes</taxon>
        <taxon>Mycobacteriales</taxon>
        <taxon>Corynebacteriaceae</taxon>
        <taxon>Corynebacterium</taxon>
    </lineage>
</organism>
<keyword evidence="1" id="KW-1133">Transmembrane helix</keyword>
<proteinExistence type="predicted"/>
<feature type="transmembrane region" description="Helical" evidence="1">
    <location>
        <begin position="113"/>
        <end position="139"/>
    </location>
</feature>
<dbReference type="AlphaFoldDB" id="A0A2W5B7C6"/>
<dbReference type="Proteomes" id="UP000249451">
    <property type="component" value="Unassembled WGS sequence"/>
</dbReference>
<keyword evidence="1" id="KW-0472">Membrane</keyword>